<evidence type="ECO:0000259" key="2">
    <source>
        <dbReference type="SMART" id="SM00731"/>
    </source>
</evidence>
<dbReference type="GO" id="GO:0005634">
    <property type="term" value="C:nucleus"/>
    <property type="evidence" value="ECO:0007669"/>
    <property type="project" value="TreeGrafter"/>
</dbReference>
<dbReference type="KEGG" id="pco:PHACADRAFT_203857"/>
<evidence type="ECO:0000313" key="3">
    <source>
        <dbReference type="EMBL" id="EKM60707.1"/>
    </source>
</evidence>
<feature type="compositionally biased region" description="Polar residues" evidence="1">
    <location>
        <begin position="129"/>
        <end position="140"/>
    </location>
</feature>
<feature type="compositionally biased region" description="Basic and acidic residues" evidence="1">
    <location>
        <begin position="75"/>
        <end position="89"/>
    </location>
</feature>
<evidence type="ECO:0000313" key="4">
    <source>
        <dbReference type="Proteomes" id="UP000008370"/>
    </source>
</evidence>
<accession>K5XCI8</accession>
<dbReference type="Proteomes" id="UP000008370">
    <property type="component" value="Unassembled WGS sequence"/>
</dbReference>
<dbReference type="PANTHER" id="PTHR23099:SF0">
    <property type="entry name" value="GERM CELL NUCLEAR ACIDIC PROTEIN"/>
    <property type="match status" value="1"/>
</dbReference>
<keyword evidence="4" id="KW-1185">Reference proteome</keyword>
<dbReference type="HOGENOM" id="CLU_657386_0_0_1"/>
<feature type="compositionally biased region" description="Basic and acidic residues" evidence="1">
    <location>
        <begin position="30"/>
        <end position="41"/>
    </location>
</feature>
<dbReference type="GO" id="GO:0006950">
    <property type="term" value="P:response to stress"/>
    <property type="evidence" value="ECO:0007669"/>
    <property type="project" value="UniProtKB-ARBA"/>
</dbReference>
<dbReference type="InParanoid" id="K5XCI8"/>
<dbReference type="EMBL" id="JH930468">
    <property type="protein sequence ID" value="EKM60707.1"/>
    <property type="molecule type" value="Genomic_DNA"/>
</dbReference>
<dbReference type="InterPro" id="IPR006640">
    <property type="entry name" value="SprT-like_domain"/>
</dbReference>
<proteinExistence type="predicted"/>
<gene>
    <name evidence="3" type="ORF">PHACADRAFT_203857</name>
</gene>
<feature type="compositionally biased region" description="Basic residues" evidence="1">
    <location>
        <begin position="236"/>
        <end position="246"/>
    </location>
</feature>
<dbReference type="AlphaFoldDB" id="K5XCI8"/>
<feature type="compositionally biased region" description="Low complexity" evidence="1">
    <location>
        <begin position="217"/>
        <end position="226"/>
    </location>
</feature>
<feature type="region of interest" description="Disordered" evidence="1">
    <location>
        <begin position="1"/>
        <end position="254"/>
    </location>
</feature>
<dbReference type="OrthoDB" id="20772at2759"/>
<organism evidence="3 4">
    <name type="scientific">Phanerochaete carnosa (strain HHB-10118-sp)</name>
    <name type="common">White-rot fungus</name>
    <name type="synonym">Peniophora carnosa</name>
    <dbReference type="NCBI Taxonomy" id="650164"/>
    <lineage>
        <taxon>Eukaryota</taxon>
        <taxon>Fungi</taxon>
        <taxon>Dikarya</taxon>
        <taxon>Basidiomycota</taxon>
        <taxon>Agaricomycotina</taxon>
        <taxon>Agaricomycetes</taxon>
        <taxon>Polyporales</taxon>
        <taxon>Phanerochaetaceae</taxon>
        <taxon>Phanerochaete</taxon>
    </lineage>
</organism>
<feature type="compositionally biased region" description="Polar residues" evidence="1">
    <location>
        <begin position="52"/>
        <end position="67"/>
    </location>
</feature>
<sequence>MLADVGADRTPRKVVKATPVRPVSPKFALSKKDILKPEVARTKPLGSFRSAEGSSTTETANRASFTRPSLAAASELEKDTSSSEQREYEAAPSQSPVKASHDDIIDLTLSSSESGDSDSEADKREVTSLIYSSPPLSKLSNGVALPSLDRLSLKGESTPRKPVSRRVFDSEGKLNVGPALRPAPEASRRRWMERSPESEDDAPQTAAPIFQPRSLQTLPLRRTPSPQLSPPTSPAKKGKASRVTKKAQREAERTRREAYAEELFKELNASVFNGGLPETTALTWSVRLLTTAGRAKWRRSRDGTQTTEIELATKILDSDDRIRNTLSHEMCHLACWIIDGDPKEGHGRAFKAWAARVTRKRPDITVSTTHSYKIDYPYEWECDYCSKVYGRHSKSIKIEELRDMQNGQACPPVYDPGP</sequence>
<feature type="compositionally biased region" description="Basic and acidic residues" evidence="1">
    <location>
        <begin position="186"/>
        <end position="197"/>
    </location>
</feature>
<dbReference type="Pfam" id="PF10263">
    <property type="entry name" value="SprT-like"/>
    <property type="match status" value="1"/>
</dbReference>
<dbReference type="SMART" id="SM00731">
    <property type="entry name" value="SprT"/>
    <property type="match status" value="1"/>
</dbReference>
<feature type="domain" description="SprT-like" evidence="2">
    <location>
        <begin position="257"/>
        <end position="405"/>
    </location>
</feature>
<reference evidence="3 4" key="1">
    <citation type="journal article" date="2012" name="BMC Genomics">
        <title>Comparative genomics of the white-rot fungi, Phanerochaete carnosa and P. chrysosporium, to elucidate the genetic basis of the distinct wood types they colonize.</title>
        <authorList>
            <person name="Suzuki H."/>
            <person name="MacDonald J."/>
            <person name="Syed K."/>
            <person name="Salamov A."/>
            <person name="Hori C."/>
            <person name="Aerts A."/>
            <person name="Henrissat B."/>
            <person name="Wiebenga A."/>
            <person name="vanKuyk P.A."/>
            <person name="Barry K."/>
            <person name="Lindquist E."/>
            <person name="LaButti K."/>
            <person name="Lapidus A."/>
            <person name="Lucas S."/>
            <person name="Coutinho P."/>
            <person name="Gong Y."/>
            <person name="Samejima M."/>
            <person name="Mahadevan R."/>
            <person name="Abou-Zaid M."/>
            <person name="de Vries R.P."/>
            <person name="Igarashi K."/>
            <person name="Yadav J.S."/>
            <person name="Grigoriev I.V."/>
            <person name="Master E.R."/>
        </authorList>
    </citation>
    <scope>NUCLEOTIDE SEQUENCE [LARGE SCALE GENOMIC DNA]</scope>
    <source>
        <strain evidence="3 4">HHB-10118-sp</strain>
    </source>
</reference>
<feature type="compositionally biased region" description="Basic and acidic residues" evidence="1">
    <location>
        <begin position="1"/>
        <end position="11"/>
    </location>
</feature>
<dbReference type="RefSeq" id="XP_007390154.1">
    <property type="nucleotide sequence ID" value="XM_007390092.1"/>
</dbReference>
<dbReference type="GeneID" id="18912233"/>
<name>K5XCI8_PHACS</name>
<dbReference type="PANTHER" id="PTHR23099">
    <property type="entry name" value="TRANSCRIPTIONAL REGULATOR"/>
    <property type="match status" value="1"/>
</dbReference>
<protein>
    <recommendedName>
        <fullName evidence="2">SprT-like domain-containing protein</fullName>
    </recommendedName>
</protein>
<dbReference type="STRING" id="650164.K5XCI8"/>
<evidence type="ECO:0000256" key="1">
    <source>
        <dbReference type="SAM" id="MobiDB-lite"/>
    </source>
</evidence>